<dbReference type="EMBL" id="MU275939">
    <property type="protein sequence ID" value="KAI0045895.1"/>
    <property type="molecule type" value="Genomic_DNA"/>
</dbReference>
<reference evidence="1" key="2">
    <citation type="journal article" date="2022" name="New Phytol.">
        <title>Evolutionary transition to the ectomycorrhizal habit in the genomes of a hyperdiverse lineage of mushroom-forming fungi.</title>
        <authorList>
            <person name="Looney B."/>
            <person name="Miyauchi S."/>
            <person name="Morin E."/>
            <person name="Drula E."/>
            <person name="Courty P.E."/>
            <person name="Kohler A."/>
            <person name="Kuo A."/>
            <person name="LaButti K."/>
            <person name="Pangilinan J."/>
            <person name="Lipzen A."/>
            <person name="Riley R."/>
            <person name="Andreopoulos W."/>
            <person name="He G."/>
            <person name="Johnson J."/>
            <person name="Nolan M."/>
            <person name="Tritt A."/>
            <person name="Barry K.W."/>
            <person name="Grigoriev I.V."/>
            <person name="Nagy L.G."/>
            <person name="Hibbett D."/>
            <person name="Henrissat B."/>
            <person name="Matheny P.B."/>
            <person name="Labbe J."/>
            <person name="Martin F.M."/>
        </authorList>
    </citation>
    <scope>NUCLEOTIDE SEQUENCE</scope>
    <source>
        <strain evidence="1">FP105234-sp</strain>
    </source>
</reference>
<keyword evidence="2" id="KW-1185">Reference proteome</keyword>
<organism evidence="1 2">
    <name type="scientific">Auriscalpium vulgare</name>
    <dbReference type="NCBI Taxonomy" id="40419"/>
    <lineage>
        <taxon>Eukaryota</taxon>
        <taxon>Fungi</taxon>
        <taxon>Dikarya</taxon>
        <taxon>Basidiomycota</taxon>
        <taxon>Agaricomycotina</taxon>
        <taxon>Agaricomycetes</taxon>
        <taxon>Russulales</taxon>
        <taxon>Auriscalpiaceae</taxon>
        <taxon>Auriscalpium</taxon>
    </lineage>
</organism>
<reference evidence="1" key="1">
    <citation type="submission" date="2021-02" db="EMBL/GenBank/DDBJ databases">
        <authorList>
            <consortium name="DOE Joint Genome Institute"/>
            <person name="Ahrendt S."/>
            <person name="Looney B.P."/>
            <person name="Miyauchi S."/>
            <person name="Morin E."/>
            <person name="Drula E."/>
            <person name="Courty P.E."/>
            <person name="Chicoki N."/>
            <person name="Fauchery L."/>
            <person name="Kohler A."/>
            <person name="Kuo A."/>
            <person name="Labutti K."/>
            <person name="Pangilinan J."/>
            <person name="Lipzen A."/>
            <person name="Riley R."/>
            <person name="Andreopoulos W."/>
            <person name="He G."/>
            <person name="Johnson J."/>
            <person name="Barry K.W."/>
            <person name="Grigoriev I.V."/>
            <person name="Nagy L."/>
            <person name="Hibbett D."/>
            <person name="Henrissat B."/>
            <person name="Matheny P.B."/>
            <person name="Labbe J."/>
            <person name="Martin F."/>
        </authorList>
    </citation>
    <scope>NUCLEOTIDE SEQUENCE</scope>
    <source>
        <strain evidence="1">FP105234-sp</strain>
    </source>
</reference>
<evidence type="ECO:0000313" key="2">
    <source>
        <dbReference type="Proteomes" id="UP000814033"/>
    </source>
</evidence>
<comment type="caution">
    <text evidence="1">The sequence shown here is derived from an EMBL/GenBank/DDBJ whole genome shotgun (WGS) entry which is preliminary data.</text>
</comment>
<evidence type="ECO:0000313" key="1">
    <source>
        <dbReference type="EMBL" id="KAI0045895.1"/>
    </source>
</evidence>
<dbReference type="Proteomes" id="UP000814033">
    <property type="component" value="Unassembled WGS sequence"/>
</dbReference>
<accession>A0ACB8RPM9</accession>
<protein>
    <submittedName>
        <fullName evidence="1">Uncharacterized protein</fullName>
    </submittedName>
</protein>
<gene>
    <name evidence="1" type="ORF">FA95DRAFT_1560674</name>
</gene>
<proteinExistence type="predicted"/>
<name>A0ACB8RPM9_9AGAM</name>
<sequence length="81" mass="8741">MIFPGDGEIGSDTWASVSSVPPGSRPFVFTEYSCQWTGGRVGNEFSADVPVMVMSHSGRRSEATLQKLFSRRTKQAGIAAD</sequence>